<protein>
    <submittedName>
        <fullName evidence="1">Uncharacterized protein</fullName>
    </submittedName>
</protein>
<comment type="caution">
    <text evidence="1">The sequence shown here is derived from an EMBL/GenBank/DDBJ whole genome shotgun (WGS) entry which is preliminary data.</text>
</comment>
<dbReference type="EMBL" id="MU274928">
    <property type="protein sequence ID" value="KAI0085793.1"/>
    <property type="molecule type" value="Genomic_DNA"/>
</dbReference>
<organism evidence="1 2">
    <name type="scientific">Irpex rosettiformis</name>
    <dbReference type="NCBI Taxonomy" id="378272"/>
    <lineage>
        <taxon>Eukaryota</taxon>
        <taxon>Fungi</taxon>
        <taxon>Dikarya</taxon>
        <taxon>Basidiomycota</taxon>
        <taxon>Agaricomycotina</taxon>
        <taxon>Agaricomycetes</taxon>
        <taxon>Polyporales</taxon>
        <taxon>Irpicaceae</taxon>
        <taxon>Irpex</taxon>
    </lineage>
</organism>
<sequence length="475" mass="50914">MPRYNTLVDHGFHGGSSKEHWTRQTLQTVDDTDPSVMYIGEWNALQWSEAFNSTMHDTKAAGAAIEYGFTGSSISVFGSVGMTAKYGTPVSTYTLDDSPSVTFTAPQVTGSDPLNNVLFFSANNISPGDHTLIIRRASTDSATYFFDFMQVIPFGHAPALVSTSVSSSLVSITTELTDVSPSDSPSSSSTNEPTTPSQAPSSSPPQTSVNTDFQETSAPPELPVSTPTSSISQPLPSSSTQKTQLSASTLAPSANVTTSDLPLGSNILTSPTTTTSPIFDVSAHNASNTKYVVAGAVMGVFILLAAMVITFVVRRQRKKRSRPVVSVFQTDRMNESGEPLTPHHSDTPIMKESTLLGHRAVSSYFTELSTETGSVYSTQTESIIHDASADPSSRYCARWTPSEYALVQEDTHVDFQDTIYGPQIDDFYESLPNTQARDTDGGIRLAGGPPGAASDEPDLLPPAYSPTFGQRRELE</sequence>
<dbReference type="Proteomes" id="UP001055072">
    <property type="component" value="Unassembled WGS sequence"/>
</dbReference>
<name>A0ACB8TUY4_9APHY</name>
<evidence type="ECO:0000313" key="1">
    <source>
        <dbReference type="EMBL" id="KAI0085793.1"/>
    </source>
</evidence>
<accession>A0ACB8TUY4</accession>
<gene>
    <name evidence="1" type="ORF">BDY19DRAFT_908785</name>
</gene>
<proteinExistence type="predicted"/>
<keyword evidence="2" id="KW-1185">Reference proteome</keyword>
<evidence type="ECO:0000313" key="2">
    <source>
        <dbReference type="Proteomes" id="UP001055072"/>
    </source>
</evidence>
<reference evidence="1" key="1">
    <citation type="journal article" date="2021" name="Environ. Microbiol.">
        <title>Gene family expansions and transcriptome signatures uncover fungal adaptations to wood decay.</title>
        <authorList>
            <person name="Hage H."/>
            <person name="Miyauchi S."/>
            <person name="Viragh M."/>
            <person name="Drula E."/>
            <person name="Min B."/>
            <person name="Chaduli D."/>
            <person name="Navarro D."/>
            <person name="Favel A."/>
            <person name="Norest M."/>
            <person name="Lesage-Meessen L."/>
            <person name="Balint B."/>
            <person name="Merenyi Z."/>
            <person name="de Eugenio L."/>
            <person name="Morin E."/>
            <person name="Martinez A.T."/>
            <person name="Baldrian P."/>
            <person name="Stursova M."/>
            <person name="Martinez M.J."/>
            <person name="Novotny C."/>
            <person name="Magnuson J.K."/>
            <person name="Spatafora J.W."/>
            <person name="Maurice S."/>
            <person name="Pangilinan J."/>
            <person name="Andreopoulos W."/>
            <person name="LaButti K."/>
            <person name="Hundley H."/>
            <person name="Na H."/>
            <person name="Kuo A."/>
            <person name="Barry K."/>
            <person name="Lipzen A."/>
            <person name="Henrissat B."/>
            <person name="Riley R."/>
            <person name="Ahrendt S."/>
            <person name="Nagy L.G."/>
            <person name="Grigoriev I.V."/>
            <person name="Martin F."/>
            <person name="Rosso M.N."/>
        </authorList>
    </citation>
    <scope>NUCLEOTIDE SEQUENCE</scope>
    <source>
        <strain evidence="1">CBS 384.51</strain>
    </source>
</reference>